<dbReference type="SUPFAM" id="SSF56317">
    <property type="entry name" value="Carbon-nitrogen hydrolase"/>
    <property type="match status" value="1"/>
</dbReference>
<evidence type="ECO:0000256" key="1">
    <source>
        <dbReference type="SAM" id="MobiDB-lite"/>
    </source>
</evidence>
<feature type="compositionally biased region" description="Low complexity" evidence="1">
    <location>
        <begin position="241"/>
        <end position="255"/>
    </location>
</feature>
<keyword evidence="3" id="KW-0378">Hydrolase</keyword>
<gene>
    <name evidence="3" type="primary">NTA1</name>
    <name evidence="3" type="ORF">BGZ95_009918</name>
</gene>
<dbReference type="Proteomes" id="UP001194580">
    <property type="component" value="Unassembled WGS sequence"/>
</dbReference>
<protein>
    <submittedName>
        <fullName evidence="3">Carbon-nitrogen hydrolase</fullName>
    </submittedName>
</protein>
<dbReference type="PANTHER" id="PTHR11750:SF26">
    <property type="entry name" value="PROTEIN N-TERMINAL AMIDASE"/>
    <property type="match status" value="1"/>
</dbReference>
<dbReference type="PROSITE" id="PS50263">
    <property type="entry name" value="CN_HYDROLASE"/>
    <property type="match status" value="1"/>
</dbReference>
<dbReference type="PANTHER" id="PTHR11750">
    <property type="entry name" value="PROTEIN N-TERMINAL AMIDASE"/>
    <property type="match status" value="1"/>
</dbReference>
<dbReference type="EMBL" id="JAAAIL010000621">
    <property type="protein sequence ID" value="KAG0274320.1"/>
    <property type="molecule type" value="Genomic_DNA"/>
</dbReference>
<dbReference type="GO" id="GO:0008418">
    <property type="term" value="F:protein-N-terminal asparagine amidohydrolase activity"/>
    <property type="evidence" value="ECO:0007669"/>
    <property type="project" value="InterPro"/>
</dbReference>
<dbReference type="GO" id="GO:0070773">
    <property type="term" value="F:protein-N-terminal glutamine amidohydrolase activity"/>
    <property type="evidence" value="ECO:0007669"/>
    <property type="project" value="InterPro"/>
</dbReference>
<dbReference type="InterPro" id="IPR003010">
    <property type="entry name" value="C-N_Hydrolase"/>
</dbReference>
<sequence>MKIACLQFEPILGEVQRNLGHATSMVAKLKPEDVDVLVLPEMAFSGYVFTSKDHIRPYLEDAETGPSIQWAKEQAIRLNAHVQVGYPEKRVINKEEPFKEEYYNSVAFVSPQGILLNTYAKHFLYYTDENWAEEGPSFESMPVEGLGQVGFGICMDVNPYQFKTPFSDFEFSSFHLGQKSNLLLCSMAWNKGEEAPKKEKVVPKAKSAKSKTRLAEEKEKEGTSKEDLQDQESANPHVAETGARATSGAPAASAADKGDDDEGSEGEDEGDEWEDEPDEEELERQALELQYETIHYWAVRMSPFYKQQATEPFLETHIAIANRVGTESGAQFVGSSCVIKLTKEGPELLGALPSDKEGILLVEID</sequence>
<accession>A0AAD4DCK5</accession>
<dbReference type="AlphaFoldDB" id="A0AAD4DCK5"/>
<comment type="caution">
    <text evidence="3">The sequence shown here is derived from an EMBL/GenBank/DDBJ whole genome shotgun (WGS) entry which is preliminary data.</text>
</comment>
<proteinExistence type="predicted"/>
<evidence type="ECO:0000259" key="2">
    <source>
        <dbReference type="PROSITE" id="PS50263"/>
    </source>
</evidence>
<dbReference type="Pfam" id="PF00795">
    <property type="entry name" value="CN_hydrolase"/>
    <property type="match status" value="1"/>
</dbReference>
<dbReference type="InterPro" id="IPR036526">
    <property type="entry name" value="C-N_Hydrolase_sf"/>
</dbReference>
<name>A0AAD4DCK5_9FUNG</name>
<dbReference type="GO" id="GO:0030163">
    <property type="term" value="P:protein catabolic process"/>
    <property type="evidence" value="ECO:0007669"/>
    <property type="project" value="TreeGrafter"/>
</dbReference>
<dbReference type="InterPro" id="IPR039703">
    <property type="entry name" value="Nta1"/>
</dbReference>
<feature type="region of interest" description="Disordered" evidence="1">
    <location>
        <begin position="195"/>
        <end position="281"/>
    </location>
</feature>
<keyword evidence="4" id="KW-1185">Reference proteome</keyword>
<feature type="compositionally biased region" description="Basic and acidic residues" evidence="1">
    <location>
        <begin position="213"/>
        <end position="228"/>
    </location>
</feature>
<dbReference type="Gene3D" id="3.60.110.10">
    <property type="entry name" value="Carbon-nitrogen hydrolase"/>
    <property type="match status" value="1"/>
</dbReference>
<evidence type="ECO:0000313" key="3">
    <source>
        <dbReference type="EMBL" id="KAG0274320.1"/>
    </source>
</evidence>
<feature type="domain" description="CN hydrolase" evidence="2">
    <location>
        <begin position="1"/>
        <end position="365"/>
    </location>
</feature>
<organism evidence="3 4">
    <name type="scientific">Linnemannia exigua</name>
    <dbReference type="NCBI Taxonomy" id="604196"/>
    <lineage>
        <taxon>Eukaryota</taxon>
        <taxon>Fungi</taxon>
        <taxon>Fungi incertae sedis</taxon>
        <taxon>Mucoromycota</taxon>
        <taxon>Mortierellomycotina</taxon>
        <taxon>Mortierellomycetes</taxon>
        <taxon>Mortierellales</taxon>
        <taxon>Mortierellaceae</taxon>
        <taxon>Linnemannia</taxon>
    </lineage>
</organism>
<feature type="compositionally biased region" description="Acidic residues" evidence="1">
    <location>
        <begin position="258"/>
        <end position="281"/>
    </location>
</feature>
<evidence type="ECO:0000313" key="4">
    <source>
        <dbReference type="Proteomes" id="UP001194580"/>
    </source>
</evidence>
<reference evidence="3" key="1">
    <citation type="journal article" date="2020" name="Fungal Divers.">
        <title>Resolving the Mortierellaceae phylogeny through synthesis of multi-gene phylogenetics and phylogenomics.</title>
        <authorList>
            <person name="Vandepol N."/>
            <person name="Liber J."/>
            <person name="Desiro A."/>
            <person name="Na H."/>
            <person name="Kennedy M."/>
            <person name="Barry K."/>
            <person name="Grigoriev I.V."/>
            <person name="Miller A.N."/>
            <person name="O'Donnell K."/>
            <person name="Stajich J.E."/>
            <person name="Bonito G."/>
        </authorList>
    </citation>
    <scope>NUCLEOTIDE SEQUENCE</scope>
    <source>
        <strain evidence="3">NRRL 28262</strain>
    </source>
</reference>